<protein>
    <submittedName>
        <fullName evidence="2">Uncharacterized protein</fullName>
    </submittedName>
</protein>
<feature type="compositionally biased region" description="Polar residues" evidence="1">
    <location>
        <begin position="113"/>
        <end position="134"/>
    </location>
</feature>
<feature type="region of interest" description="Disordered" evidence="1">
    <location>
        <begin position="57"/>
        <end position="85"/>
    </location>
</feature>
<evidence type="ECO:0000313" key="3">
    <source>
        <dbReference type="Proteomes" id="UP001500418"/>
    </source>
</evidence>
<accession>A0ABP4B0K0</accession>
<feature type="compositionally biased region" description="Polar residues" evidence="1">
    <location>
        <begin position="57"/>
        <end position="67"/>
    </location>
</feature>
<dbReference type="SUPFAM" id="SSF81660">
    <property type="entry name" value="Metal cation-transporting ATPase, ATP-binding domain N"/>
    <property type="match status" value="1"/>
</dbReference>
<keyword evidence="3" id="KW-1185">Reference proteome</keyword>
<dbReference type="Proteomes" id="UP001500418">
    <property type="component" value="Unassembled WGS sequence"/>
</dbReference>
<evidence type="ECO:0000256" key="1">
    <source>
        <dbReference type="SAM" id="MobiDB-lite"/>
    </source>
</evidence>
<feature type="region of interest" description="Disordered" evidence="1">
    <location>
        <begin position="109"/>
        <end position="134"/>
    </location>
</feature>
<evidence type="ECO:0000313" key="2">
    <source>
        <dbReference type="EMBL" id="GAA0942526.1"/>
    </source>
</evidence>
<sequence length="210" mass="22170">MNGHTVLVGTARLLGDTDMDTDSLAPAAAGISGEGKTPVLAAVDGRAAGVLAVADTATTNPTTSPGSTRPKAKYAGSPTWSPTIPHRDATEAVDAEEPAWPGRCPIRCARASTRGSTPSPKRMAPSNTARNFSPTREAKWWRSVRGRARIPAYPTAVEQVTAVESEPRLRALAEKAAADATAPVKVLPGRAENSPWRTPARTWRVMSLVR</sequence>
<comment type="caution">
    <text evidence="2">The sequence shown here is derived from an EMBL/GenBank/DDBJ whole genome shotgun (WGS) entry which is preliminary data.</text>
</comment>
<proteinExistence type="predicted"/>
<reference evidence="3" key="1">
    <citation type="journal article" date="2019" name="Int. J. Syst. Evol. Microbiol.">
        <title>The Global Catalogue of Microorganisms (GCM) 10K type strain sequencing project: providing services to taxonomists for standard genome sequencing and annotation.</title>
        <authorList>
            <consortium name="The Broad Institute Genomics Platform"/>
            <consortium name="The Broad Institute Genome Sequencing Center for Infectious Disease"/>
            <person name="Wu L."/>
            <person name="Ma J."/>
        </authorList>
    </citation>
    <scope>NUCLEOTIDE SEQUENCE [LARGE SCALE GENOMIC DNA]</scope>
    <source>
        <strain evidence="3">JCM 11444</strain>
    </source>
</reference>
<gene>
    <name evidence="2" type="ORF">GCM10009575_058910</name>
</gene>
<dbReference type="Gene3D" id="3.40.1110.10">
    <property type="entry name" value="Calcium-transporting ATPase, cytoplasmic domain N"/>
    <property type="match status" value="1"/>
</dbReference>
<name>A0ABP4B0K0_9ACTN</name>
<dbReference type="EMBL" id="BAAAID010000043">
    <property type="protein sequence ID" value="GAA0942526.1"/>
    <property type="molecule type" value="Genomic_DNA"/>
</dbReference>
<dbReference type="InterPro" id="IPR023299">
    <property type="entry name" value="ATPase_P-typ_cyto_dom_N"/>
</dbReference>
<organism evidence="2 3">
    <name type="scientific">Streptomyces rhizosphaericus</name>
    <dbReference type="NCBI Taxonomy" id="114699"/>
    <lineage>
        <taxon>Bacteria</taxon>
        <taxon>Bacillati</taxon>
        <taxon>Actinomycetota</taxon>
        <taxon>Actinomycetes</taxon>
        <taxon>Kitasatosporales</taxon>
        <taxon>Streptomycetaceae</taxon>
        <taxon>Streptomyces</taxon>
        <taxon>Streptomyces violaceusniger group</taxon>
    </lineage>
</organism>